<proteinExistence type="predicted"/>
<feature type="compositionally biased region" description="Basic and acidic residues" evidence="2">
    <location>
        <begin position="185"/>
        <end position="199"/>
    </location>
</feature>
<evidence type="ECO:0000259" key="3">
    <source>
        <dbReference type="Pfam" id="PF09073"/>
    </source>
</evidence>
<evidence type="ECO:0000313" key="4">
    <source>
        <dbReference type="EMBL" id="SZF05567.1"/>
    </source>
</evidence>
<accession>A0A383V099</accession>
<sequence>MPKRKRYANADKDHNGELQKNAVARQIAQGRKLLHRALKTAKGFERQKLGKRLTRADSTELKARLNMEIDVLRALDLDNVANTHMHKTFLKIKAFRDSGLITEDLVKKKEEKCTEDHSIAMNNVVSGILNMKTIKETTERIVKDMYHTLGIPISTQKLKSESDTKRYVNHQDSAADMNPKLHLPVKREIIKQNDIKSPDKGAIGSSEKTEQNNILGNLDTEEDASLDEDNWSQYDEKLGTSSSETDSEKLEYSKSRAPPLCSPSKLDDESEDNNQSRPHDSSSLKSFTQAKPQLESKADYVSPLKIPSKPGLSTFLPTLMGGYWSGSEESASDLEDLAPVSKKNRRGQRERRAIAEKKYGQKAKHIVSGQGSNSKSKERDEGWDLRRGATSNSGLAGRGQYPRRAFSRPKPQQQIDKRTIKIGGDGANKLRHRDDVGILHPSWQAAKKAKEKKQTAVFHGKKVTFD</sequence>
<evidence type="ECO:0000313" key="5">
    <source>
        <dbReference type="Proteomes" id="UP000275772"/>
    </source>
</evidence>
<dbReference type="GO" id="GO:0030686">
    <property type="term" value="C:90S preribosome"/>
    <property type="evidence" value="ECO:0007669"/>
    <property type="project" value="TreeGrafter"/>
</dbReference>
<gene>
    <name evidence="4" type="ORF">BLGHR1_16370</name>
</gene>
<dbReference type="VEuPathDB" id="FungiDB:BLGHR1_16370"/>
<dbReference type="PANTHER" id="PTHR23325:SF1">
    <property type="entry name" value="SERUM RESPONSE FACTOR-BINDING PROTEIN 1"/>
    <property type="match status" value="1"/>
</dbReference>
<dbReference type="PANTHER" id="PTHR23325">
    <property type="entry name" value="SERUM RESPONSE FACTOR-BINDING"/>
    <property type="match status" value="1"/>
</dbReference>
<keyword evidence="1" id="KW-0175">Coiled coil</keyword>
<feature type="compositionally biased region" description="Basic and acidic residues" evidence="2">
    <location>
        <begin position="375"/>
        <end position="387"/>
    </location>
</feature>
<name>A0A383V099_BLUHO</name>
<protein>
    <recommendedName>
        <fullName evidence="3">Bud22 domain-containing protein</fullName>
    </recommendedName>
</protein>
<dbReference type="GO" id="GO:0030490">
    <property type="term" value="P:maturation of SSU-rRNA"/>
    <property type="evidence" value="ECO:0007669"/>
    <property type="project" value="TreeGrafter"/>
</dbReference>
<dbReference type="AlphaFoldDB" id="A0A383V099"/>
<dbReference type="GO" id="GO:0005634">
    <property type="term" value="C:nucleus"/>
    <property type="evidence" value="ECO:0007669"/>
    <property type="project" value="TreeGrafter"/>
</dbReference>
<feature type="region of interest" description="Disordered" evidence="2">
    <location>
        <begin position="324"/>
        <end position="437"/>
    </location>
</feature>
<evidence type="ECO:0000256" key="2">
    <source>
        <dbReference type="SAM" id="MobiDB-lite"/>
    </source>
</evidence>
<organism evidence="4 5">
    <name type="scientific">Blumeria hordei</name>
    <name type="common">Barley powdery mildew</name>
    <name type="synonym">Blumeria graminis f. sp. hordei</name>
    <dbReference type="NCBI Taxonomy" id="2867405"/>
    <lineage>
        <taxon>Eukaryota</taxon>
        <taxon>Fungi</taxon>
        <taxon>Dikarya</taxon>
        <taxon>Ascomycota</taxon>
        <taxon>Pezizomycotina</taxon>
        <taxon>Leotiomycetes</taxon>
        <taxon>Erysiphales</taxon>
        <taxon>Erysiphaceae</taxon>
        <taxon>Blumeria</taxon>
    </lineage>
</organism>
<dbReference type="Pfam" id="PF09073">
    <property type="entry name" value="BUD22"/>
    <property type="match status" value="1"/>
</dbReference>
<feature type="region of interest" description="Disordered" evidence="2">
    <location>
        <begin position="235"/>
        <end position="312"/>
    </location>
</feature>
<dbReference type="Proteomes" id="UP000275772">
    <property type="component" value="Unassembled WGS sequence"/>
</dbReference>
<feature type="region of interest" description="Disordered" evidence="2">
    <location>
        <begin position="170"/>
        <end position="217"/>
    </location>
</feature>
<feature type="domain" description="Bud22" evidence="3">
    <location>
        <begin position="29"/>
        <end position="466"/>
    </location>
</feature>
<dbReference type="InterPro" id="IPR015158">
    <property type="entry name" value="Bud22_dom"/>
</dbReference>
<reference evidence="4 5" key="1">
    <citation type="submission" date="2017-11" db="EMBL/GenBank/DDBJ databases">
        <authorList>
            <person name="Kracher B."/>
        </authorList>
    </citation>
    <scope>NUCLEOTIDE SEQUENCE [LARGE SCALE GENOMIC DNA]</scope>
    <source>
        <strain evidence="4 5">RACE1</strain>
    </source>
</reference>
<evidence type="ECO:0000256" key="1">
    <source>
        <dbReference type="ARBA" id="ARBA00023054"/>
    </source>
</evidence>
<dbReference type="EMBL" id="UNSH01000081">
    <property type="protein sequence ID" value="SZF05567.1"/>
    <property type="molecule type" value="Genomic_DNA"/>
</dbReference>
<dbReference type="InterPro" id="IPR037393">
    <property type="entry name" value="Bud22/SRFB1"/>
</dbReference>
<feature type="compositionally biased region" description="Basic and acidic residues" evidence="2">
    <location>
        <begin position="350"/>
        <end position="359"/>
    </location>
</feature>